<dbReference type="EMBL" id="CANHGI010000005">
    <property type="protein sequence ID" value="CAI5452861.1"/>
    <property type="molecule type" value="Genomic_DNA"/>
</dbReference>
<gene>
    <name evidence="2" type="ORF">CAMP_LOCUS15498</name>
</gene>
<dbReference type="AlphaFoldDB" id="A0A9P1N990"/>
<proteinExistence type="predicted"/>
<evidence type="ECO:0000313" key="3">
    <source>
        <dbReference type="Proteomes" id="UP001152747"/>
    </source>
</evidence>
<protein>
    <recommendedName>
        <fullName evidence="4">7TM GPCR serpentine receptor class x (Srx) domain-containing protein</fullName>
    </recommendedName>
</protein>
<keyword evidence="3" id="KW-1185">Reference proteome</keyword>
<feature type="transmembrane region" description="Helical" evidence="1">
    <location>
        <begin position="12"/>
        <end position="29"/>
    </location>
</feature>
<dbReference type="PANTHER" id="PTHR45907:SF16">
    <property type="entry name" value="SERPENTINE RECEPTOR, CLASS J"/>
    <property type="match status" value="1"/>
</dbReference>
<feature type="transmembrane region" description="Helical" evidence="1">
    <location>
        <begin position="85"/>
        <end position="110"/>
    </location>
</feature>
<evidence type="ECO:0000256" key="1">
    <source>
        <dbReference type="SAM" id="Phobius"/>
    </source>
</evidence>
<keyword evidence="1" id="KW-0472">Membrane</keyword>
<dbReference type="InterPro" id="IPR019423">
    <property type="entry name" value="7TM_GPCR_serpentine_rcpt_Srj"/>
</dbReference>
<dbReference type="Pfam" id="PF10319">
    <property type="entry name" value="7TM_GPCR_Srj"/>
    <property type="match status" value="1"/>
</dbReference>
<name>A0A9P1N990_9PELO</name>
<comment type="caution">
    <text evidence="2">The sequence shown here is derived from an EMBL/GenBank/DDBJ whole genome shotgun (WGS) entry which is preliminary data.</text>
</comment>
<sequence>MDFLLKNNNTITTVLSVVINSFFIYLVMFKSRTGMGGYREVLAATGFFEIFYSLLIIVSNQLLYISPDVYLVYMTPGAFFDNSFITIHIMAIKISCITLTYGILEVHFIYRYIAICKPHSMKNLSKTSWKIYLTIYIFFHGLIVYLVLSQLLYCDEDTRTNFEADFLKKTGLRIYDRAMICMTFTKGSDMVILRSYIADFLLFSISLYLTSVYFILGFLIVHYVISSPNRDSLANYFNDFLTHYFRRFSTFCIKGSIKLIG</sequence>
<keyword evidence="1" id="KW-1133">Transmembrane helix</keyword>
<accession>A0A9P1N990</accession>
<keyword evidence="1" id="KW-0812">Transmembrane</keyword>
<dbReference type="PANTHER" id="PTHR45907">
    <property type="entry name" value="SERPENTINE RECEPTOR, CLASS J"/>
    <property type="match status" value="1"/>
</dbReference>
<feature type="transmembrane region" description="Helical" evidence="1">
    <location>
        <begin position="200"/>
        <end position="225"/>
    </location>
</feature>
<dbReference type="Proteomes" id="UP001152747">
    <property type="component" value="Unassembled WGS sequence"/>
</dbReference>
<evidence type="ECO:0008006" key="4">
    <source>
        <dbReference type="Google" id="ProtNLM"/>
    </source>
</evidence>
<organism evidence="2 3">
    <name type="scientific">Caenorhabditis angaria</name>
    <dbReference type="NCBI Taxonomy" id="860376"/>
    <lineage>
        <taxon>Eukaryota</taxon>
        <taxon>Metazoa</taxon>
        <taxon>Ecdysozoa</taxon>
        <taxon>Nematoda</taxon>
        <taxon>Chromadorea</taxon>
        <taxon>Rhabditida</taxon>
        <taxon>Rhabditina</taxon>
        <taxon>Rhabditomorpha</taxon>
        <taxon>Rhabditoidea</taxon>
        <taxon>Rhabditidae</taxon>
        <taxon>Peloderinae</taxon>
        <taxon>Caenorhabditis</taxon>
    </lineage>
</organism>
<dbReference type="OrthoDB" id="5812563at2759"/>
<feature type="transmembrane region" description="Helical" evidence="1">
    <location>
        <begin position="41"/>
        <end position="65"/>
    </location>
</feature>
<reference evidence="2" key="1">
    <citation type="submission" date="2022-11" db="EMBL/GenBank/DDBJ databases">
        <authorList>
            <person name="Kikuchi T."/>
        </authorList>
    </citation>
    <scope>NUCLEOTIDE SEQUENCE</scope>
    <source>
        <strain evidence="2">PS1010</strain>
    </source>
</reference>
<feature type="transmembrane region" description="Helical" evidence="1">
    <location>
        <begin position="131"/>
        <end position="153"/>
    </location>
</feature>
<evidence type="ECO:0000313" key="2">
    <source>
        <dbReference type="EMBL" id="CAI5452861.1"/>
    </source>
</evidence>